<protein>
    <submittedName>
        <fullName evidence="2">Uncharacterized protein</fullName>
    </submittedName>
</protein>
<dbReference type="AlphaFoldDB" id="A0A0E9W9M8"/>
<evidence type="ECO:0000256" key="1">
    <source>
        <dbReference type="SAM" id="MobiDB-lite"/>
    </source>
</evidence>
<feature type="region of interest" description="Disordered" evidence="1">
    <location>
        <begin position="70"/>
        <end position="109"/>
    </location>
</feature>
<name>A0A0E9W9M8_ANGAN</name>
<proteinExistence type="predicted"/>
<accession>A0A0E9W9M8</accession>
<reference evidence="2" key="1">
    <citation type="submission" date="2014-11" db="EMBL/GenBank/DDBJ databases">
        <authorList>
            <person name="Amaro Gonzalez C."/>
        </authorList>
    </citation>
    <scope>NUCLEOTIDE SEQUENCE</scope>
</reference>
<evidence type="ECO:0000313" key="2">
    <source>
        <dbReference type="EMBL" id="JAH87001.1"/>
    </source>
</evidence>
<feature type="compositionally biased region" description="Basic and acidic residues" evidence="1">
    <location>
        <begin position="95"/>
        <end position="109"/>
    </location>
</feature>
<organism evidence="2">
    <name type="scientific">Anguilla anguilla</name>
    <name type="common">European freshwater eel</name>
    <name type="synonym">Muraena anguilla</name>
    <dbReference type="NCBI Taxonomy" id="7936"/>
    <lineage>
        <taxon>Eukaryota</taxon>
        <taxon>Metazoa</taxon>
        <taxon>Chordata</taxon>
        <taxon>Craniata</taxon>
        <taxon>Vertebrata</taxon>
        <taxon>Euteleostomi</taxon>
        <taxon>Actinopterygii</taxon>
        <taxon>Neopterygii</taxon>
        <taxon>Teleostei</taxon>
        <taxon>Anguilliformes</taxon>
        <taxon>Anguillidae</taxon>
        <taxon>Anguilla</taxon>
    </lineage>
</organism>
<sequence length="109" mass="12292">MSRSHLGRGWSLDGKLKLDVHLGPFRQRNYRRKLYNHFRSFVQVITGQDLKGAGSDEGLRIVHPRSLQTNNDGDLQIQVCDSHDDPLGDNVTSHDAPKDVHQDGLHLSV</sequence>
<reference evidence="2" key="2">
    <citation type="journal article" date="2015" name="Fish Shellfish Immunol.">
        <title>Early steps in the European eel (Anguilla anguilla)-Vibrio vulnificus interaction in the gills: Role of the RtxA13 toxin.</title>
        <authorList>
            <person name="Callol A."/>
            <person name="Pajuelo D."/>
            <person name="Ebbesson L."/>
            <person name="Teles M."/>
            <person name="MacKenzie S."/>
            <person name="Amaro C."/>
        </authorList>
    </citation>
    <scope>NUCLEOTIDE SEQUENCE</scope>
</reference>
<dbReference type="EMBL" id="GBXM01021576">
    <property type="protein sequence ID" value="JAH87001.1"/>
    <property type="molecule type" value="Transcribed_RNA"/>
</dbReference>